<dbReference type="Proteomes" id="UP000198412">
    <property type="component" value="Unassembled WGS sequence"/>
</dbReference>
<feature type="transmembrane region" description="Helical" evidence="1">
    <location>
        <begin position="38"/>
        <end position="58"/>
    </location>
</feature>
<proteinExistence type="predicted"/>
<dbReference type="PANTHER" id="PTHR37947:SF1">
    <property type="entry name" value="BLL2462 PROTEIN"/>
    <property type="match status" value="1"/>
</dbReference>
<sequence length="675" mass="78168">MESTTLLYILLAVIAAIIIAVFQYIFKNKERSQLKYWLSFLRFLSIFTILLLIINPSIKKKEIELIKPNLLVAVDISTSIKYNSQDIIVENLIEKLKTDKELNDKYSINYYGFGDNLYSLDSLKFNKTQTNLFSPFQELSNLYKTGINPVILISDGNQTIGSNIEFVNYKSPVFPFILGDTTQLEDISINQLNVNRFTYINNKLPVELFVNYTGEKPVSKRLSVYYKGNRVYTKQLNFSKEENVKTESFYLTATLKGTQYYSASIEELENEKNTLNNTKNFSINVIEEQSKILILTSIIHPDLGMLKKSIESNKQRSVKVTNITEFKGDLSDYQLVVLYQPKDSFEQVFKEISTKKLNYFIISGLSTDWEFLNKIQDNFSKNVISQSEEYQPVFNVNYASFISNDIGFLNFAPLEDYFGNVTFSTPVNSLLFEKIETIETDRPMLATFENNNQKGAVLLGENSWRWRMNSFSSTKTFELFDGFISNIIQYLASNNKNNRLNVVVDHLYYANETIQISASYLDENYNFDSRAKLWLIVNSQENNSIKKIPFALVNNRFNTELSNISSGEYFYTVSVENQDNKSSGSFKVLPFEVEQQFTNANDEQLKIVASKTKGKTYYNQQETNLIDDLKADNRFKIIQKSKVIETPLINWKWLLGFIILSLSIEWFVRKYFGKI</sequence>
<dbReference type="PANTHER" id="PTHR37947">
    <property type="entry name" value="BLL2462 PROTEIN"/>
    <property type="match status" value="1"/>
</dbReference>
<keyword evidence="1" id="KW-0812">Transmembrane</keyword>
<evidence type="ECO:0008006" key="4">
    <source>
        <dbReference type="Google" id="ProtNLM"/>
    </source>
</evidence>
<evidence type="ECO:0000313" key="2">
    <source>
        <dbReference type="EMBL" id="SNR34356.1"/>
    </source>
</evidence>
<keyword evidence="3" id="KW-1185">Reference proteome</keyword>
<accession>A0A238VJF1</accession>
<organism evidence="2 3">
    <name type="scientific">Lutibacter flavus</name>
    <dbReference type="NCBI Taxonomy" id="691689"/>
    <lineage>
        <taxon>Bacteria</taxon>
        <taxon>Pseudomonadati</taxon>
        <taxon>Bacteroidota</taxon>
        <taxon>Flavobacteriia</taxon>
        <taxon>Flavobacteriales</taxon>
        <taxon>Flavobacteriaceae</taxon>
        <taxon>Lutibacter</taxon>
    </lineage>
</organism>
<dbReference type="OrthoDB" id="9763076at2"/>
<evidence type="ECO:0000256" key="1">
    <source>
        <dbReference type="SAM" id="Phobius"/>
    </source>
</evidence>
<reference evidence="3" key="1">
    <citation type="submission" date="2017-06" db="EMBL/GenBank/DDBJ databases">
        <authorList>
            <person name="Varghese N."/>
            <person name="Submissions S."/>
        </authorList>
    </citation>
    <scope>NUCLEOTIDE SEQUENCE [LARGE SCALE GENOMIC DNA]</scope>
    <source>
        <strain evidence="3">DSM 27993</strain>
    </source>
</reference>
<dbReference type="AlphaFoldDB" id="A0A238VJF1"/>
<name>A0A238VJF1_9FLAO</name>
<evidence type="ECO:0000313" key="3">
    <source>
        <dbReference type="Proteomes" id="UP000198412"/>
    </source>
</evidence>
<keyword evidence="1" id="KW-0472">Membrane</keyword>
<keyword evidence="1" id="KW-1133">Transmembrane helix</keyword>
<feature type="transmembrane region" description="Helical" evidence="1">
    <location>
        <begin position="6"/>
        <end position="26"/>
    </location>
</feature>
<gene>
    <name evidence="2" type="ORF">SAMN04488111_0583</name>
</gene>
<dbReference type="RefSeq" id="WP_089376915.1">
    <property type="nucleotide sequence ID" value="NZ_FZNX01000001.1"/>
</dbReference>
<protein>
    <recommendedName>
        <fullName evidence="4">VWA domain-containing protein</fullName>
    </recommendedName>
</protein>
<dbReference type="EMBL" id="FZNX01000001">
    <property type="protein sequence ID" value="SNR34356.1"/>
    <property type="molecule type" value="Genomic_DNA"/>
</dbReference>